<feature type="domain" description="PNPLA" evidence="8">
    <location>
        <begin position="46"/>
        <end position="236"/>
    </location>
</feature>
<dbReference type="InterPro" id="IPR050301">
    <property type="entry name" value="NTE"/>
</dbReference>
<dbReference type="PROSITE" id="PS51635">
    <property type="entry name" value="PNPLA"/>
    <property type="match status" value="1"/>
</dbReference>
<keyword evidence="3 6" id="KW-0442">Lipid degradation</keyword>
<dbReference type="GO" id="GO:0019867">
    <property type="term" value="C:outer membrane"/>
    <property type="evidence" value="ECO:0007669"/>
    <property type="project" value="InterPro"/>
</dbReference>
<keyword evidence="5" id="KW-0472">Membrane</keyword>
<evidence type="ECO:0000259" key="8">
    <source>
        <dbReference type="PROSITE" id="PS51635"/>
    </source>
</evidence>
<accession>A0A948W2J5</accession>
<evidence type="ECO:0000259" key="9">
    <source>
        <dbReference type="PROSITE" id="PS51779"/>
    </source>
</evidence>
<dbReference type="Pfam" id="PF01103">
    <property type="entry name" value="Omp85"/>
    <property type="match status" value="1"/>
</dbReference>
<feature type="signal peptide" evidence="7">
    <location>
        <begin position="1"/>
        <end position="24"/>
    </location>
</feature>
<dbReference type="PROSITE" id="PS51779">
    <property type="entry name" value="POTRA"/>
    <property type="match status" value="1"/>
</dbReference>
<evidence type="ECO:0000256" key="4">
    <source>
        <dbReference type="ARBA" id="ARBA00023098"/>
    </source>
</evidence>
<dbReference type="AlphaFoldDB" id="A0A948W2J5"/>
<evidence type="ECO:0000256" key="3">
    <source>
        <dbReference type="ARBA" id="ARBA00022963"/>
    </source>
</evidence>
<dbReference type="Proteomes" id="UP000777784">
    <property type="component" value="Unassembled WGS sequence"/>
</dbReference>
<dbReference type="InterPro" id="IPR000184">
    <property type="entry name" value="Bac_surfAg_D15"/>
</dbReference>
<dbReference type="SUPFAM" id="SSF52151">
    <property type="entry name" value="FabD/lysophospholipase-like"/>
    <property type="match status" value="1"/>
</dbReference>
<comment type="subcellular location">
    <subcellularLocation>
        <location evidence="1">Membrane</location>
    </subcellularLocation>
</comment>
<organism evidence="10 11">
    <name type="scientific">Eiseniibacteriota bacterium</name>
    <dbReference type="NCBI Taxonomy" id="2212470"/>
    <lineage>
        <taxon>Bacteria</taxon>
        <taxon>Candidatus Eiseniibacteriota</taxon>
    </lineage>
</organism>
<reference evidence="10" key="1">
    <citation type="submission" date="2021-05" db="EMBL/GenBank/DDBJ databases">
        <title>Energy efficiency and biological interactions define the core microbiome of deep oligotrophic groundwater.</title>
        <authorList>
            <person name="Mehrshad M."/>
            <person name="Lopez-Fernandez M."/>
            <person name="Bell E."/>
            <person name="Bernier-Latmani R."/>
            <person name="Bertilsson S."/>
            <person name="Dopson M."/>
        </authorList>
    </citation>
    <scope>NUCLEOTIDE SEQUENCE</scope>
    <source>
        <strain evidence="10">Modern_marine.mb.64</strain>
    </source>
</reference>
<evidence type="ECO:0000256" key="7">
    <source>
        <dbReference type="SAM" id="SignalP"/>
    </source>
</evidence>
<dbReference type="CDD" id="cd07205">
    <property type="entry name" value="Pat_PNPLA6_PNPLA7_NTE1_like"/>
    <property type="match status" value="1"/>
</dbReference>
<dbReference type="Gene3D" id="2.40.160.50">
    <property type="entry name" value="membrane protein fhac: a member of the omp85/tpsb transporter family"/>
    <property type="match status" value="1"/>
</dbReference>
<feature type="short sequence motif" description="GXSXG" evidence="6">
    <location>
        <begin position="77"/>
        <end position="81"/>
    </location>
</feature>
<dbReference type="PANTHER" id="PTHR14226:SF76">
    <property type="entry name" value="NTE FAMILY PROTEIN RSSA"/>
    <property type="match status" value="1"/>
</dbReference>
<dbReference type="InterPro" id="IPR002641">
    <property type="entry name" value="PNPLA_dom"/>
</dbReference>
<dbReference type="InterPro" id="IPR010827">
    <property type="entry name" value="BamA/TamA_POTRA"/>
</dbReference>
<evidence type="ECO:0000256" key="5">
    <source>
        <dbReference type="ARBA" id="ARBA00023136"/>
    </source>
</evidence>
<dbReference type="InterPro" id="IPR034746">
    <property type="entry name" value="POTRA"/>
</dbReference>
<gene>
    <name evidence="10" type="ORF">KJ970_03780</name>
</gene>
<keyword evidence="4 6" id="KW-0443">Lipid metabolism</keyword>
<keyword evidence="7" id="KW-0732">Signal</keyword>
<dbReference type="Pfam" id="PF01734">
    <property type="entry name" value="Patatin"/>
    <property type="match status" value="1"/>
</dbReference>
<evidence type="ECO:0000313" key="11">
    <source>
        <dbReference type="Proteomes" id="UP000777784"/>
    </source>
</evidence>
<evidence type="ECO:0000256" key="1">
    <source>
        <dbReference type="ARBA" id="ARBA00004370"/>
    </source>
</evidence>
<feature type="active site" description="Nucleophile" evidence="6">
    <location>
        <position position="79"/>
    </location>
</feature>
<feature type="active site" description="Proton acceptor" evidence="6">
    <location>
        <position position="223"/>
    </location>
</feature>
<comment type="caution">
    <text evidence="10">The sequence shown here is derived from an EMBL/GenBank/DDBJ whole genome shotgun (WGS) entry which is preliminary data.</text>
</comment>
<keyword evidence="2 6" id="KW-0378">Hydrolase</keyword>
<dbReference type="Gene3D" id="3.40.1090.10">
    <property type="entry name" value="Cytosolic phospholipase A2 catalytic domain"/>
    <property type="match status" value="2"/>
</dbReference>
<evidence type="ECO:0000313" key="10">
    <source>
        <dbReference type="EMBL" id="MBU2690022.1"/>
    </source>
</evidence>
<dbReference type="Gene3D" id="3.10.20.310">
    <property type="entry name" value="membrane protein fhac"/>
    <property type="match status" value="1"/>
</dbReference>
<dbReference type="GO" id="GO:0016042">
    <property type="term" value="P:lipid catabolic process"/>
    <property type="evidence" value="ECO:0007669"/>
    <property type="project" value="UniProtKB-UniRule"/>
</dbReference>
<name>A0A948W2J5_UNCEI</name>
<protein>
    <submittedName>
        <fullName evidence="10">Patatin-like phospholipase family protein</fullName>
    </submittedName>
</protein>
<dbReference type="PANTHER" id="PTHR14226">
    <property type="entry name" value="NEUROPATHY TARGET ESTERASE/SWISS CHEESE D.MELANOGASTER"/>
    <property type="match status" value="1"/>
</dbReference>
<dbReference type="InterPro" id="IPR016035">
    <property type="entry name" value="Acyl_Trfase/lysoPLipase"/>
</dbReference>
<evidence type="ECO:0000256" key="6">
    <source>
        <dbReference type="PROSITE-ProRule" id="PRU01161"/>
    </source>
</evidence>
<feature type="short sequence motif" description="DGA/G" evidence="6">
    <location>
        <begin position="223"/>
        <end position="225"/>
    </location>
</feature>
<feature type="chain" id="PRO_5037970644" evidence="7">
    <location>
        <begin position="25"/>
        <end position="750"/>
    </location>
</feature>
<feature type="domain" description="POTRA" evidence="9">
    <location>
        <begin position="351"/>
        <end position="423"/>
    </location>
</feature>
<proteinExistence type="predicted"/>
<dbReference type="GO" id="GO:0016787">
    <property type="term" value="F:hydrolase activity"/>
    <property type="evidence" value="ECO:0007669"/>
    <property type="project" value="UniProtKB-UniRule"/>
</dbReference>
<dbReference type="Pfam" id="PF07244">
    <property type="entry name" value="POTRA"/>
    <property type="match status" value="1"/>
</dbReference>
<sequence length="750" mass="83970">MKWRIEPSWPRILLIAAVCFLSHAAGLLADAPAPAGDILPPQKIGLVLSGGGARGFAHIGTLKMLDSLQIHVDVIAGTSMGGILGALYAIGYTGREIEEMVCATDWEEIFSDSPPRSTMPYIQKKDTGRYQLTFGFKGTTPAPPSGLIFGQKVSLLFSRLTFPLDGPGDFDRLPIPYRCVAIDLVTGDQVVLDHGSLPKAMRSTMAIPTIFSPVEWGDSLLIDGGSSNNLPVDIAKEMGADIIIAADVGGKLKSREELNSALSIFEQWIEISDHEHWQRNMEMVDIYIKPDLANINMGDFARTRIPKIIKSGEREAIQQASKIDSICGMIHRDRAPNPEKIQFKDTHDKAFDIRTIYIEGEKNLPSDFVRSHLRLKPGEKFDTDQLNRDIMSLYSLGYYESILYETQMAEDGLIDLIITVKELPLRKLRLGIRYDDRHKLVGAMAIQTTNLPLPGLRLENELQFAGLMRYTARASFPSRTLRFPIYPFADLSYRYISTDVFAGSGKLAARYDDRATVIGIGFGVSPGGFFNAEFSYQSEFARMKPTISSPSLSTFSAQNDDLERIQAILYFDTLDGVLLPRQGFQIEGRAERADKAFNTEIEYNLIDISGDFYLTLLNRHTFRLFGYWAEGSDDTPYYRYRNMGKPETFVGMEYDQLAAGPMSLIRLDYRYQAKKEFFIKLIGNTAYDFQYKLRTDETGAASDPLWGFGVGAGYASPIGPLQLIWSTGSRGYDETRKSQNVVYFTMGCRF</sequence>
<evidence type="ECO:0000256" key="2">
    <source>
        <dbReference type="ARBA" id="ARBA00022801"/>
    </source>
</evidence>
<feature type="short sequence motif" description="GXGXXG" evidence="6">
    <location>
        <begin position="50"/>
        <end position="55"/>
    </location>
</feature>
<dbReference type="EMBL" id="JAHJDP010000023">
    <property type="protein sequence ID" value="MBU2690022.1"/>
    <property type="molecule type" value="Genomic_DNA"/>
</dbReference>